<dbReference type="EMBL" id="CP144745">
    <property type="protein sequence ID" value="WVZ50923.1"/>
    <property type="molecule type" value="Genomic_DNA"/>
</dbReference>
<proteinExistence type="predicted"/>
<evidence type="ECO:0000313" key="4">
    <source>
        <dbReference type="Proteomes" id="UP001341281"/>
    </source>
</evidence>
<feature type="region of interest" description="Disordered" evidence="1">
    <location>
        <begin position="215"/>
        <end position="242"/>
    </location>
</feature>
<name>A0AAQ3PNC2_PASNO</name>
<dbReference type="Proteomes" id="UP001341281">
    <property type="component" value="Chromosome 01"/>
</dbReference>
<accession>A0AAQ3PNC2</accession>
<gene>
    <name evidence="3" type="ORF">U9M48_002128</name>
</gene>
<keyword evidence="2" id="KW-0732">Signal</keyword>
<dbReference type="AlphaFoldDB" id="A0AAQ3PNC2"/>
<evidence type="ECO:0000256" key="2">
    <source>
        <dbReference type="SAM" id="SignalP"/>
    </source>
</evidence>
<evidence type="ECO:0000256" key="1">
    <source>
        <dbReference type="SAM" id="MobiDB-lite"/>
    </source>
</evidence>
<protein>
    <submittedName>
        <fullName evidence="3">Uncharacterized protein</fullName>
    </submittedName>
</protein>
<feature type="signal peptide" evidence="2">
    <location>
        <begin position="1"/>
        <end position="16"/>
    </location>
</feature>
<keyword evidence="4" id="KW-1185">Reference proteome</keyword>
<sequence>MAAIGHLALLAGGVAGGRVVRGNKGGVRGRRLGGGQCVLGDDELVMGLQERRKGWHGQQHLLEDVVLGVETMDELVHEGSITDGAPAVCKGVSESLKAMIVCCNGEVTLFKVVQVLLELNGVAIAVAEEEVGDLCPHALDSGVIVHHHVEEVISQSGMEPHEDGEILLDLYRIVGSGRRVVDVVLEIEPVEDDLEQPALPMVCHGRHVEANVDKAGDVDGLSGTGERGLPSERGGVMDTGDDGFAMDEDMAAMVVDC</sequence>
<reference evidence="3 4" key="1">
    <citation type="submission" date="2024-02" db="EMBL/GenBank/DDBJ databases">
        <title>High-quality chromosome-scale genome assembly of Pensacola bahiagrass (Paspalum notatum Flugge var. saurae).</title>
        <authorList>
            <person name="Vega J.M."/>
            <person name="Podio M."/>
            <person name="Orjuela J."/>
            <person name="Siena L.A."/>
            <person name="Pessino S.C."/>
            <person name="Combes M.C."/>
            <person name="Mariac C."/>
            <person name="Albertini E."/>
            <person name="Pupilli F."/>
            <person name="Ortiz J.P.A."/>
            <person name="Leblanc O."/>
        </authorList>
    </citation>
    <scope>NUCLEOTIDE SEQUENCE [LARGE SCALE GENOMIC DNA]</scope>
    <source>
        <strain evidence="3">R1</strain>
        <tissue evidence="3">Leaf</tissue>
    </source>
</reference>
<organism evidence="3 4">
    <name type="scientific">Paspalum notatum var. saurae</name>
    <dbReference type="NCBI Taxonomy" id="547442"/>
    <lineage>
        <taxon>Eukaryota</taxon>
        <taxon>Viridiplantae</taxon>
        <taxon>Streptophyta</taxon>
        <taxon>Embryophyta</taxon>
        <taxon>Tracheophyta</taxon>
        <taxon>Spermatophyta</taxon>
        <taxon>Magnoliopsida</taxon>
        <taxon>Liliopsida</taxon>
        <taxon>Poales</taxon>
        <taxon>Poaceae</taxon>
        <taxon>PACMAD clade</taxon>
        <taxon>Panicoideae</taxon>
        <taxon>Andropogonodae</taxon>
        <taxon>Paspaleae</taxon>
        <taxon>Paspalinae</taxon>
        <taxon>Paspalum</taxon>
    </lineage>
</organism>
<evidence type="ECO:0000313" key="3">
    <source>
        <dbReference type="EMBL" id="WVZ50923.1"/>
    </source>
</evidence>
<feature type="chain" id="PRO_5042969021" evidence="2">
    <location>
        <begin position="17"/>
        <end position="257"/>
    </location>
</feature>